<feature type="domain" description="Type I restriction modification DNA specificity" evidence="5">
    <location>
        <begin position="10"/>
        <end position="182"/>
    </location>
</feature>
<keyword evidence="6" id="KW-0540">Nuclease</keyword>
<sequence length="194" mass="22065">MFGDEKRYPSKSIAEVANICRGASPRPISDYLTEDVNGVNWIKIGDISIDDIYVTHTAEKITKEGAKKSRYVTPGDFILSNSMSFGRPYILGIEGCVHDGWLIISDYQESLNTLFFYYELRANQVQSQFNALANGTTVENLNTDLVKGVNIIVPSIELQNEFADYAQFCDKLKFEVQKLVKNHLKYIYIKFPLE</sequence>
<keyword evidence="2" id="KW-0680">Restriction system</keyword>
<organism evidence="6 7">
    <name type="scientific">Coprococcus hominis</name>
    <name type="common">ex Liu et al. 2022</name>
    <dbReference type="NCBI Taxonomy" id="2763039"/>
    <lineage>
        <taxon>Bacteria</taxon>
        <taxon>Bacillati</taxon>
        <taxon>Bacillota</taxon>
        <taxon>Clostridia</taxon>
        <taxon>Lachnospirales</taxon>
        <taxon>Lachnospiraceae</taxon>
        <taxon>Coprococcus</taxon>
    </lineage>
</organism>
<gene>
    <name evidence="6" type="ORF">H8S09_04465</name>
</gene>
<protein>
    <submittedName>
        <fullName evidence="6">Restriction endonuclease subunit S</fullName>
    </submittedName>
</protein>
<dbReference type="GO" id="GO:0004519">
    <property type="term" value="F:endonuclease activity"/>
    <property type="evidence" value="ECO:0007669"/>
    <property type="project" value="UniProtKB-KW"/>
</dbReference>
<dbReference type="Proteomes" id="UP000615234">
    <property type="component" value="Unassembled WGS sequence"/>
</dbReference>
<keyword evidence="6" id="KW-0378">Hydrolase</keyword>
<keyword evidence="7" id="KW-1185">Reference proteome</keyword>
<comment type="caution">
    <text evidence="6">The sequence shown here is derived from an EMBL/GenBank/DDBJ whole genome shotgun (WGS) entry which is preliminary data.</text>
</comment>
<dbReference type="PANTHER" id="PTHR43140:SF1">
    <property type="entry name" value="TYPE I RESTRICTION ENZYME ECOKI SPECIFICITY SUBUNIT"/>
    <property type="match status" value="1"/>
</dbReference>
<dbReference type="EMBL" id="JACOOX010000002">
    <property type="protein sequence ID" value="MBC5662151.1"/>
    <property type="molecule type" value="Genomic_DNA"/>
</dbReference>
<dbReference type="GO" id="GO:0009307">
    <property type="term" value="P:DNA restriction-modification system"/>
    <property type="evidence" value="ECO:0007669"/>
    <property type="project" value="UniProtKB-KW"/>
</dbReference>
<dbReference type="SUPFAM" id="SSF116734">
    <property type="entry name" value="DNA methylase specificity domain"/>
    <property type="match status" value="1"/>
</dbReference>
<proteinExistence type="inferred from homology"/>
<dbReference type="InterPro" id="IPR000055">
    <property type="entry name" value="Restrct_endonuc_typeI_TRD"/>
</dbReference>
<keyword evidence="3" id="KW-0238">DNA-binding</keyword>
<reference evidence="6 7" key="1">
    <citation type="submission" date="2020-08" db="EMBL/GenBank/DDBJ databases">
        <title>Genome public.</title>
        <authorList>
            <person name="Liu C."/>
            <person name="Sun Q."/>
        </authorList>
    </citation>
    <scope>NUCLEOTIDE SEQUENCE [LARGE SCALE GENOMIC DNA]</scope>
    <source>
        <strain evidence="6 7">NSJ-10</strain>
    </source>
</reference>
<name>A0A8I0AKV6_9FIRM</name>
<dbReference type="GO" id="GO:0003677">
    <property type="term" value="F:DNA binding"/>
    <property type="evidence" value="ECO:0007669"/>
    <property type="project" value="UniProtKB-KW"/>
</dbReference>
<comment type="similarity">
    <text evidence="1">Belongs to the type-I restriction system S methylase family.</text>
</comment>
<evidence type="ECO:0000259" key="5">
    <source>
        <dbReference type="Pfam" id="PF01420"/>
    </source>
</evidence>
<dbReference type="RefSeq" id="WP_118615276.1">
    <property type="nucleotide sequence ID" value="NZ_JACOOX010000002.1"/>
</dbReference>
<accession>A0A8I0AKV6</accession>
<keyword evidence="6" id="KW-0255">Endonuclease</keyword>
<dbReference type="InterPro" id="IPR044946">
    <property type="entry name" value="Restrct_endonuc_typeI_TRD_sf"/>
</dbReference>
<dbReference type="PANTHER" id="PTHR43140">
    <property type="entry name" value="TYPE-1 RESTRICTION ENZYME ECOKI SPECIFICITY PROTEIN"/>
    <property type="match status" value="1"/>
</dbReference>
<evidence type="ECO:0000313" key="7">
    <source>
        <dbReference type="Proteomes" id="UP000615234"/>
    </source>
</evidence>
<evidence type="ECO:0000256" key="2">
    <source>
        <dbReference type="ARBA" id="ARBA00022747"/>
    </source>
</evidence>
<dbReference type="Gene3D" id="3.90.220.20">
    <property type="entry name" value="DNA methylase specificity domains"/>
    <property type="match status" value="1"/>
</dbReference>
<dbReference type="InterPro" id="IPR051212">
    <property type="entry name" value="Type-I_RE_S_subunit"/>
</dbReference>
<dbReference type="Gene3D" id="1.10.287.1120">
    <property type="entry name" value="Bipartite methylase S protein"/>
    <property type="match status" value="1"/>
</dbReference>
<evidence type="ECO:0000256" key="3">
    <source>
        <dbReference type="ARBA" id="ARBA00023125"/>
    </source>
</evidence>
<dbReference type="AlphaFoldDB" id="A0A8I0AKV6"/>
<evidence type="ECO:0000256" key="4">
    <source>
        <dbReference type="ARBA" id="ARBA00038652"/>
    </source>
</evidence>
<dbReference type="CDD" id="cd17283">
    <property type="entry name" value="RMtype1_S_Hpy180ORF7835P_TRD2-CR2_like"/>
    <property type="match status" value="1"/>
</dbReference>
<comment type="subunit">
    <text evidence="4">The methyltransferase is composed of M and S polypeptides.</text>
</comment>
<evidence type="ECO:0000256" key="1">
    <source>
        <dbReference type="ARBA" id="ARBA00010923"/>
    </source>
</evidence>
<evidence type="ECO:0000313" key="6">
    <source>
        <dbReference type="EMBL" id="MBC5662151.1"/>
    </source>
</evidence>
<dbReference type="Pfam" id="PF01420">
    <property type="entry name" value="Methylase_S"/>
    <property type="match status" value="1"/>
</dbReference>